<sequence length="124" mass="14227">MRVARSVLALALVTCMSIPAPLFADDPRDAAMTPEAIAKDAATIRRLNREQLDYVRRRDAGYAQAWRDHEAARDSGSRYARDRRAYEEGQADYAAQRRQYERDMRAWRKDVAACNAGNYNRCAR</sequence>
<reference evidence="2 3" key="1">
    <citation type="submission" date="2017-05" db="EMBL/GenBank/DDBJ databases">
        <authorList>
            <person name="Varghese N."/>
            <person name="Submissions S."/>
        </authorList>
    </citation>
    <scope>NUCLEOTIDE SEQUENCE [LARGE SCALE GENOMIC DNA]</scope>
    <source>
        <strain evidence="2 3">SM16</strain>
    </source>
</reference>
<comment type="caution">
    <text evidence="2">The sequence shown here is derived from an EMBL/GenBank/DDBJ whole genome shotgun (WGS) entry which is preliminary data.</text>
</comment>
<evidence type="ECO:0008006" key="4">
    <source>
        <dbReference type="Google" id="ProtNLM"/>
    </source>
</evidence>
<evidence type="ECO:0000313" key="2">
    <source>
        <dbReference type="EMBL" id="SMP51813.1"/>
    </source>
</evidence>
<dbReference type="Proteomes" id="UP001157910">
    <property type="component" value="Unassembled WGS sequence"/>
</dbReference>
<feature type="chain" id="PRO_5047035724" description="Lipoprotein" evidence="1">
    <location>
        <begin position="25"/>
        <end position="124"/>
    </location>
</feature>
<dbReference type="RefSeq" id="WP_379511606.1">
    <property type="nucleotide sequence ID" value="NZ_JBHSVT010000001.1"/>
</dbReference>
<dbReference type="EMBL" id="FXUI01000001">
    <property type="protein sequence ID" value="SMP51813.1"/>
    <property type="molecule type" value="Genomic_DNA"/>
</dbReference>
<accession>A0ABY1PY97</accession>
<keyword evidence="1" id="KW-0732">Signal</keyword>
<evidence type="ECO:0000313" key="3">
    <source>
        <dbReference type="Proteomes" id="UP001157910"/>
    </source>
</evidence>
<evidence type="ECO:0000256" key="1">
    <source>
        <dbReference type="SAM" id="SignalP"/>
    </source>
</evidence>
<name>A0ABY1PY97_9SPHN</name>
<gene>
    <name evidence="2" type="ORF">SAMN06296065_101181</name>
</gene>
<feature type="signal peptide" evidence="1">
    <location>
        <begin position="1"/>
        <end position="24"/>
    </location>
</feature>
<proteinExistence type="predicted"/>
<organism evidence="2 3">
    <name type="scientific">Novosphingobium panipatense</name>
    <dbReference type="NCBI Taxonomy" id="428991"/>
    <lineage>
        <taxon>Bacteria</taxon>
        <taxon>Pseudomonadati</taxon>
        <taxon>Pseudomonadota</taxon>
        <taxon>Alphaproteobacteria</taxon>
        <taxon>Sphingomonadales</taxon>
        <taxon>Sphingomonadaceae</taxon>
        <taxon>Novosphingobium</taxon>
    </lineage>
</organism>
<protein>
    <recommendedName>
        <fullName evidence="4">Lipoprotein</fullName>
    </recommendedName>
</protein>
<keyword evidence="3" id="KW-1185">Reference proteome</keyword>